<protein>
    <recommendedName>
        <fullName evidence="5">DUF262 domain-containing protein</fullName>
    </recommendedName>
</protein>
<dbReference type="Proteomes" id="UP000076715">
    <property type="component" value="Unassembled WGS sequence"/>
</dbReference>
<organism evidence="3 4">
    <name type="scientific">Aquimarina aggregata</name>
    <dbReference type="NCBI Taxonomy" id="1642818"/>
    <lineage>
        <taxon>Bacteria</taxon>
        <taxon>Pseudomonadati</taxon>
        <taxon>Bacteroidota</taxon>
        <taxon>Flavobacteriia</taxon>
        <taxon>Flavobacteriales</taxon>
        <taxon>Flavobacteriaceae</taxon>
        <taxon>Aquimarina</taxon>
    </lineage>
</organism>
<sequence length="705" mass="82977">MRATDDYLLEFLESKRDLFIIPVYQRNYDWKIKNCQKLFDDVVNLKLKNLDSYFVGSIVTYPNNSKSRDSRLAEKLIIDGQQRITTLFLILLALRDQIEENHLDQYKDILTAVESIILNIQDKKLKLKSVKSDDEALQNIIKKESSDKFNLSNILINYTFFKNAINESKLTPSEILDSLYKLQIVNITLEKDKDNPQLIFESLNSTGVDLSAADLIRNFLLMELSGSEQEDFYFKYWQKIEDLTQFRVQDLIRHYLTLKTKKIPKKNDKSLYESFKAFFILEDISKENFLKELLKFSNYYSSIVFANHSNKQIAEILRQFKKIEVSVSYPYLLSLWNKLDNDEVKIEQVIESLKVIESFIIRRIICEVPTSALNKIFMNLPYEIAHPKLKEVSYEERLKYCLCRKKSSQRFPEDKEFYESFISKNVYKMKPKNKIYIIEAIENHDNKERVDIENLLLEKQISIEHIMPQKLNSKWKKELGNNYIKIHEDYLHKIGNLTLTAFNSAMGNKSFDEKKNKGFMDSRFKLNKSLAKSKKWTEREIISRGELLSDIALKRWKYHNSSKTVIQELENETFYELSNSDDFSGKKVEKIEFFGNEFTITGGHWRTMYQVVCEELYNLAPQIFTSLLNDANFGTGYRKFISTTITELSRPVEVGKNLWLEGNLSAASICKWIAYILSIYDLDESELQIYLKEKGKEKNQISINF</sequence>
<comment type="caution">
    <text evidence="3">The sequence shown here is derived from an EMBL/GenBank/DDBJ whole genome shotgun (WGS) entry which is preliminary data.</text>
</comment>
<dbReference type="Pfam" id="PF03235">
    <property type="entry name" value="GmrSD_N"/>
    <property type="match status" value="1"/>
</dbReference>
<dbReference type="Pfam" id="PF07510">
    <property type="entry name" value="GmrSD_C"/>
    <property type="match status" value="1"/>
</dbReference>
<keyword evidence="4" id="KW-1185">Reference proteome</keyword>
<dbReference type="InterPro" id="IPR004919">
    <property type="entry name" value="GmrSD_N"/>
</dbReference>
<evidence type="ECO:0000259" key="2">
    <source>
        <dbReference type="Pfam" id="PF07510"/>
    </source>
</evidence>
<dbReference type="InterPro" id="IPR011089">
    <property type="entry name" value="GmrSD_C"/>
</dbReference>
<evidence type="ECO:0000259" key="1">
    <source>
        <dbReference type="Pfam" id="PF03235"/>
    </source>
</evidence>
<name>A0A162ZE02_9FLAO</name>
<accession>A0A162ZE02</accession>
<evidence type="ECO:0008006" key="5">
    <source>
        <dbReference type="Google" id="ProtNLM"/>
    </source>
</evidence>
<dbReference type="OrthoDB" id="9798761at2"/>
<proteinExistence type="predicted"/>
<dbReference type="PANTHER" id="PTHR35149">
    <property type="entry name" value="SLL5132 PROTEIN"/>
    <property type="match status" value="1"/>
</dbReference>
<dbReference type="RefSeq" id="WP_066315529.1">
    <property type="nucleotide sequence ID" value="NZ_LQRT01000024.1"/>
</dbReference>
<dbReference type="PANTHER" id="PTHR35149:SF2">
    <property type="entry name" value="DUF262 DOMAIN-CONTAINING PROTEIN"/>
    <property type="match status" value="1"/>
</dbReference>
<dbReference type="EMBL" id="LQRT01000024">
    <property type="protein sequence ID" value="KZS39740.1"/>
    <property type="molecule type" value="Genomic_DNA"/>
</dbReference>
<feature type="domain" description="GmrSD restriction endonucleases N-terminal" evidence="1">
    <location>
        <begin position="10"/>
        <end position="221"/>
    </location>
</feature>
<reference evidence="3 4" key="1">
    <citation type="submission" date="2016-01" db="EMBL/GenBank/DDBJ databases">
        <title>The draft genome sequence of Aquimarina sp. RZW4-3-2.</title>
        <authorList>
            <person name="Wang Y."/>
        </authorList>
    </citation>
    <scope>NUCLEOTIDE SEQUENCE [LARGE SCALE GENOMIC DNA]</scope>
    <source>
        <strain evidence="3 4">RZW4-3-2</strain>
    </source>
</reference>
<feature type="domain" description="GmrSD restriction endonucleases C-terminal" evidence="2">
    <location>
        <begin position="412"/>
        <end position="549"/>
    </location>
</feature>
<evidence type="ECO:0000313" key="4">
    <source>
        <dbReference type="Proteomes" id="UP000076715"/>
    </source>
</evidence>
<dbReference type="STRING" id="1642818.AWE51_08805"/>
<gene>
    <name evidence="3" type="ORF">AWE51_08805</name>
</gene>
<evidence type="ECO:0000313" key="3">
    <source>
        <dbReference type="EMBL" id="KZS39740.1"/>
    </source>
</evidence>
<dbReference type="AlphaFoldDB" id="A0A162ZE02"/>